<dbReference type="InterPro" id="IPR009091">
    <property type="entry name" value="RCC1/BLIP-II"/>
</dbReference>
<keyword evidence="3" id="KW-1185">Reference proteome</keyword>
<proteinExistence type="predicted"/>
<reference evidence="2 3" key="1">
    <citation type="submission" date="2016-02" db="EMBL/GenBank/DDBJ databases">
        <title>Genome analysis of coral dinoflagellate symbionts highlights evolutionary adaptations to a symbiotic lifestyle.</title>
        <authorList>
            <person name="Aranda M."/>
            <person name="Li Y."/>
            <person name="Liew Y.J."/>
            <person name="Baumgarten S."/>
            <person name="Simakov O."/>
            <person name="Wilson M."/>
            <person name="Piel J."/>
            <person name="Ashoor H."/>
            <person name="Bougouffa S."/>
            <person name="Bajic V.B."/>
            <person name="Ryu T."/>
            <person name="Ravasi T."/>
            <person name="Bayer T."/>
            <person name="Micklem G."/>
            <person name="Kim H."/>
            <person name="Bhak J."/>
            <person name="Lajeunesse T.C."/>
            <person name="Voolstra C.R."/>
        </authorList>
    </citation>
    <scope>NUCLEOTIDE SEQUENCE [LARGE SCALE GENOMIC DNA]</scope>
    <source>
        <strain evidence="2 3">CCMP2467</strain>
    </source>
</reference>
<name>A0A1Q9DI58_SYMMI</name>
<dbReference type="OrthoDB" id="439358at2759"/>
<organism evidence="2 3">
    <name type="scientific">Symbiodinium microadriaticum</name>
    <name type="common">Dinoflagellate</name>
    <name type="synonym">Zooxanthella microadriatica</name>
    <dbReference type="NCBI Taxonomy" id="2951"/>
    <lineage>
        <taxon>Eukaryota</taxon>
        <taxon>Sar</taxon>
        <taxon>Alveolata</taxon>
        <taxon>Dinophyceae</taxon>
        <taxon>Suessiales</taxon>
        <taxon>Symbiodiniaceae</taxon>
        <taxon>Symbiodinium</taxon>
    </lineage>
</organism>
<comment type="caution">
    <text evidence="2">The sequence shown here is derived from an EMBL/GenBank/DDBJ whole genome shotgun (WGS) entry which is preliminary data.</text>
</comment>
<feature type="region of interest" description="Disordered" evidence="1">
    <location>
        <begin position="242"/>
        <end position="263"/>
    </location>
</feature>
<dbReference type="EMBL" id="LSRX01000525">
    <property type="protein sequence ID" value="OLP94846.1"/>
    <property type="molecule type" value="Genomic_DNA"/>
</dbReference>
<dbReference type="Proteomes" id="UP000186817">
    <property type="component" value="Unassembled WGS sequence"/>
</dbReference>
<evidence type="ECO:0008006" key="4">
    <source>
        <dbReference type="Google" id="ProtNLM"/>
    </source>
</evidence>
<evidence type="ECO:0000256" key="1">
    <source>
        <dbReference type="SAM" id="MobiDB-lite"/>
    </source>
</evidence>
<accession>A0A1Q9DI58</accession>
<dbReference type="SUPFAM" id="SSF50985">
    <property type="entry name" value="RCC1/BLIP-II"/>
    <property type="match status" value="1"/>
</dbReference>
<sequence>MSISVDVHLLSGKCASFDVEEDASVESLNYRAQSALVTGRGQLRKSSGEVLDGAKTIREAELMGGDALTLHVFQVQLTANKSYFELSAFAAVLGDRSVVTWGEAACGGDSSAVQDQLRDVQQIQASNSAFAAMLGDGSVVTWGHADYGGDSSAVQDQLRDVQQIQASLWAFAAILGDGSVVTWGRADCGGDSSAVQDQLRDVQHIQASVAAFAATLGDGVLVTWGNAKNGGDSKVVQALDIPDPAPACSLNPEEEEEEDELPE</sequence>
<dbReference type="Gene3D" id="2.130.10.30">
    <property type="entry name" value="Regulator of chromosome condensation 1/beta-lactamase-inhibitor protein II"/>
    <property type="match status" value="1"/>
</dbReference>
<dbReference type="AlphaFoldDB" id="A0A1Q9DI58"/>
<feature type="compositionally biased region" description="Acidic residues" evidence="1">
    <location>
        <begin position="252"/>
        <end position="263"/>
    </location>
</feature>
<gene>
    <name evidence="2" type="ORF">AK812_SmicGene23073</name>
</gene>
<evidence type="ECO:0000313" key="2">
    <source>
        <dbReference type="EMBL" id="OLP94846.1"/>
    </source>
</evidence>
<feature type="non-terminal residue" evidence="2">
    <location>
        <position position="263"/>
    </location>
</feature>
<protein>
    <recommendedName>
        <fullName evidence="4">Ubiquitin-like domain-containing protein</fullName>
    </recommendedName>
</protein>
<evidence type="ECO:0000313" key="3">
    <source>
        <dbReference type="Proteomes" id="UP000186817"/>
    </source>
</evidence>